<protein>
    <recommendedName>
        <fullName evidence="4">Competence protein ComGF</fullName>
    </recommendedName>
</protein>
<keyword evidence="3" id="KW-1185">Reference proteome</keyword>
<dbReference type="EMBL" id="CCXS01000001">
    <property type="protein sequence ID" value="CEG22952.1"/>
    <property type="molecule type" value="Genomic_DNA"/>
</dbReference>
<evidence type="ECO:0008006" key="4">
    <source>
        <dbReference type="Google" id="ProtNLM"/>
    </source>
</evidence>
<keyword evidence="1" id="KW-0472">Membrane</keyword>
<dbReference type="InterPro" id="IPR016977">
    <property type="entry name" value="ComGF"/>
</dbReference>
<dbReference type="AlphaFoldDB" id="A0A098EMB7"/>
<evidence type="ECO:0000313" key="2">
    <source>
        <dbReference type="EMBL" id="CEG22952.1"/>
    </source>
</evidence>
<reference evidence="2 3" key="1">
    <citation type="submission" date="2014-09" db="EMBL/GenBank/DDBJ databases">
        <authorList>
            <person name="Urmite Genomes Urmite Genomes"/>
        </authorList>
    </citation>
    <scope>NUCLEOTIDE SEQUENCE [LARGE SCALE GENOMIC DNA]</scope>
    <source>
        <strain evidence="2 3">ES2</strain>
    </source>
</reference>
<dbReference type="NCBIfam" id="NF041002">
    <property type="entry name" value="pilin_ComGF"/>
    <property type="match status" value="1"/>
</dbReference>
<accession>A0A098EMB7</accession>
<dbReference type="Proteomes" id="UP000043699">
    <property type="component" value="Unassembled WGS sequence"/>
</dbReference>
<gene>
    <name evidence="2" type="ORF">BN1080_01890</name>
</gene>
<evidence type="ECO:0000256" key="1">
    <source>
        <dbReference type="SAM" id="Phobius"/>
    </source>
</evidence>
<keyword evidence="1" id="KW-1133">Transmembrane helix</keyword>
<sequence>MFKLKRLNEDGFTFIGSLFELFILMAFLPLIVIFFSLMIHVDKQTDAGNAEWHLFSYELQSYLTKVDSIEVINSGSGIRIMQEEVEYDIELYGNMLRKQKFRQGHEVMATKLKSCSFRLNGTNLTVFAVFANGRTAEAEYVYTHAEK</sequence>
<keyword evidence="1" id="KW-0812">Transmembrane</keyword>
<feature type="transmembrane region" description="Helical" evidence="1">
    <location>
        <begin position="12"/>
        <end position="39"/>
    </location>
</feature>
<organism evidence="2 3">
    <name type="scientific">Planococcus massiliensis</name>
    <dbReference type="NCBI Taxonomy" id="1499687"/>
    <lineage>
        <taxon>Bacteria</taxon>
        <taxon>Bacillati</taxon>
        <taxon>Bacillota</taxon>
        <taxon>Bacilli</taxon>
        <taxon>Bacillales</taxon>
        <taxon>Caryophanaceae</taxon>
        <taxon>Planococcus</taxon>
    </lineage>
</organism>
<proteinExistence type="predicted"/>
<dbReference type="Pfam" id="PF15980">
    <property type="entry name" value="ComGF"/>
    <property type="match status" value="1"/>
</dbReference>
<dbReference type="RefSeq" id="WP_234398953.1">
    <property type="nucleotide sequence ID" value="NZ_CCXS01000001.1"/>
</dbReference>
<dbReference type="STRING" id="1499687.BN1080_01890"/>
<evidence type="ECO:0000313" key="3">
    <source>
        <dbReference type="Proteomes" id="UP000043699"/>
    </source>
</evidence>
<name>A0A098EMB7_9BACL</name>